<evidence type="ECO:0000313" key="3">
    <source>
        <dbReference type="EMBL" id="KAI9632653.1"/>
    </source>
</evidence>
<keyword evidence="4" id="KW-1185">Reference proteome</keyword>
<feature type="coiled-coil region" evidence="1">
    <location>
        <begin position="313"/>
        <end position="358"/>
    </location>
</feature>
<feature type="coiled-coil region" evidence="1">
    <location>
        <begin position="215"/>
        <end position="277"/>
    </location>
</feature>
<evidence type="ECO:0000313" key="4">
    <source>
        <dbReference type="Proteomes" id="UP001164286"/>
    </source>
</evidence>
<feature type="coiled-coil region" evidence="1">
    <location>
        <begin position="533"/>
        <end position="677"/>
    </location>
</feature>
<comment type="caution">
    <text evidence="3">The sequence shown here is derived from an EMBL/GenBank/DDBJ whole genome shotgun (WGS) entry which is preliminary data.</text>
</comment>
<evidence type="ECO:0000259" key="2">
    <source>
        <dbReference type="Pfam" id="PF15456"/>
    </source>
</evidence>
<feature type="coiled-coil region" evidence="1">
    <location>
        <begin position="77"/>
        <end position="111"/>
    </location>
</feature>
<dbReference type="InterPro" id="IPR029191">
    <property type="entry name" value="Uds1"/>
</dbReference>
<reference evidence="3" key="1">
    <citation type="journal article" date="2022" name="G3 (Bethesda)">
        <title>High quality genome of the basidiomycete yeast Dioszegia hungarica PDD-24b-2 isolated from cloud water.</title>
        <authorList>
            <person name="Jarrige D."/>
            <person name="Haridas S."/>
            <person name="Bleykasten-Grosshans C."/>
            <person name="Joly M."/>
            <person name="Nadalig T."/>
            <person name="Sancelme M."/>
            <person name="Vuilleumier S."/>
            <person name="Grigoriev I.V."/>
            <person name="Amato P."/>
            <person name="Bringel F."/>
        </authorList>
    </citation>
    <scope>NUCLEOTIDE SEQUENCE</scope>
    <source>
        <strain evidence="3">PDD-24b-2</strain>
    </source>
</reference>
<accession>A0AA38LRL9</accession>
<protein>
    <submittedName>
        <fullName evidence="3">Up-regulated during septation-domain-containing protein</fullName>
    </submittedName>
</protein>
<proteinExistence type="predicted"/>
<keyword evidence="1" id="KW-0175">Coiled coil</keyword>
<dbReference type="GeneID" id="77725387"/>
<feature type="domain" description="Up-regulated during septation protein 1" evidence="2">
    <location>
        <begin position="10"/>
        <end position="122"/>
    </location>
</feature>
<name>A0AA38LRL9_9TREE</name>
<dbReference type="RefSeq" id="XP_052942430.1">
    <property type="nucleotide sequence ID" value="XM_053086186.1"/>
</dbReference>
<dbReference type="EMBL" id="JAKWFO010000014">
    <property type="protein sequence ID" value="KAI9632653.1"/>
    <property type="molecule type" value="Genomic_DNA"/>
</dbReference>
<dbReference type="Pfam" id="PF15456">
    <property type="entry name" value="Uds1"/>
    <property type="match status" value="1"/>
</dbReference>
<evidence type="ECO:0000256" key="1">
    <source>
        <dbReference type="SAM" id="Coils"/>
    </source>
</evidence>
<dbReference type="AlphaFoldDB" id="A0AA38LRL9"/>
<organism evidence="3 4">
    <name type="scientific">Dioszegia hungarica</name>
    <dbReference type="NCBI Taxonomy" id="4972"/>
    <lineage>
        <taxon>Eukaryota</taxon>
        <taxon>Fungi</taxon>
        <taxon>Dikarya</taxon>
        <taxon>Basidiomycota</taxon>
        <taxon>Agaricomycotina</taxon>
        <taxon>Tremellomycetes</taxon>
        <taxon>Tremellales</taxon>
        <taxon>Bulleribasidiaceae</taxon>
        <taxon>Dioszegia</taxon>
    </lineage>
</organism>
<sequence length="688" mass="77759">MGGGSDEMVMSLLAGQAVVDCETMVVGGWEEVESWKKELAVLKNRLDALVARHQREVKILTAARTLQKLNHTNKRMSKQTTESLEQAEKRVEAAEREVLTLKEREADLRRRLMEHWSGVMAWEVRRLEKVSSDTQARFHRQSRHVDMSKDREAKLLKQMGELETECEQRLARIQELDGELHRRGGREKELQEMVVDLGRRERGMEEELRAVDKVKRGLEMEKEGWELQRRAVERDGGAFEAEKREWAKEREEWASHKRLLAEEMERLMKDRQKMLDAGKTSERDKAVMQGVRARVGEVLGRQTPAEHELEAAIKEMGALVQRRENEVASLREEMKEVNMGLEEELRRVSADRDNWKGKADQVEQGYKGDMAAIERKARGQAEQISDLTLRNETLASSLAAAQSAVTSMSSSSTQTKALQTRCDALTAELDSIAGQFNEVWTILPPLSRRVDAQLARPDGTSADGVSSPTKSLNFAALQQLYTPTREEFGGIDEMLERVRGLVEDGKVLVARVVRLGQEREMYKSNAAKAKKLVEDSRGSLETYQQQVAVLEDRLAKSGSTESHFLEELNTLRSALDTAQIAKRQAESRLKSTAETVARLEAANADLSTRALTLAEDAEDQRSALVKKTQAEIQDLKRQVGEVQGEADEERMRGQTQRIQLLDELNSLQAEVGDLRKQLRMAKGGTPAK</sequence>
<dbReference type="Proteomes" id="UP001164286">
    <property type="component" value="Unassembled WGS sequence"/>
</dbReference>
<gene>
    <name evidence="3" type="ORF">MKK02DRAFT_20044</name>
</gene>